<organism evidence="1 2">
    <name type="scientific">Aphis craccivora</name>
    <name type="common">Cowpea aphid</name>
    <dbReference type="NCBI Taxonomy" id="307492"/>
    <lineage>
        <taxon>Eukaryota</taxon>
        <taxon>Metazoa</taxon>
        <taxon>Ecdysozoa</taxon>
        <taxon>Arthropoda</taxon>
        <taxon>Hexapoda</taxon>
        <taxon>Insecta</taxon>
        <taxon>Pterygota</taxon>
        <taxon>Neoptera</taxon>
        <taxon>Paraneoptera</taxon>
        <taxon>Hemiptera</taxon>
        <taxon>Sternorrhyncha</taxon>
        <taxon>Aphidomorpha</taxon>
        <taxon>Aphidoidea</taxon>
        <taxon>Aphididae</taxon>
        <taxon>Aphidini</taxon>
        <taxon>Aphis</taxon>
        <taxon>Aphis</taxon>
    </lineage>
</organism>
<sequence>MIIIIEFKFDTPMIYNNDPHGSLIVQQSGTHLPVFFTMNLFTLFYGMSRNLINNINIYHLKIINIINVSNKV</sequence>
<accession>A0A6G0Z4D1</accession>
<evidence type="ECO:0000313" key="1">
    <source>
        <dbReference type="EMBL" id="KAF0765300.1"/>
    </source>
</evidence>
<proteinExistence type="predicted"/>
<gene>
    <name evidence="1" type="ORF">FWK35_00004661</name>
</gene>
<dbReference type="AlphaFoldDB" id="A0A6G0Z4D1"/>
<name>A0A6G0Z4D1_APHCR</name>
<dbReference type="Proteomes" id="UP000478052">
    <property type="component" value="Unassembled WGS sequence"/>
</dbReference>
<reference evidence="1 2" key="1">
    <citation type="submission" date="2019-08" db="EMBL/GenBank/DDBJ databases">
        <title>Whole genome of Aphis craccivora.</title>
        <authorList>
            <person name="Voronova N.V."/>
            <person name="Shulinski R.S."/>
            <person name="Bandarenka Y.V."/>
            <person name="Zhorov D.G."/>
            <person name="Warner D."/>
        </authorList>
    </citation>
    <scope>NUCLEOTIDE SEQUENCE [LARGE SCALE GENOMIC DNA]</scope>
    <source>
        <strain evidence="1">180601</strain>
        <tissue evidence="1">Whole Body</tissue>
    </source>
</reference>
<protein>
    <submittedName>
        <fullName evidence="1">Uncharacterized protein</fullName>
    </submittedName>
</protein>
<evidence type="ECO:0000313" key="2">
    <source>
        <dbReference type="Proteomes" id="UP000478052"/>
    </source>
</evidence>
<comment type="caution">
    <text evidence="1">The sequence shown here is derived from an EMBL/GenBank/DDBJ whole genome shotgun (WGS) entry which is preliminary data.</text>
</comment>
<keyword evidence="2" id="KW-1185">Reference proteome</keyword>
<dbReference type="EMBL" id="VUJU01001433">
    <property type="protein sequence ID" value="KAF0765300.1"/>
    <property type="molecule type" value="Genomic_DNA"/>
</dbReference>